<sequence>MEQEQRLLASIALKNKTLEKETANIFRPPKSITAPSHLPFTPMGLERALFSQYGFNISLSIDEPHPHDFEREQLCDVSDTDWKHMMNWYAQKAENTISSQTRSMIRYFTFTMLSFDPISNMPPRYLWDLRPSHPRSVIAKLLDSHLMIERFCYGSDVMYEISPNDRKLHLQVEWRLFIKNPLTVLQCIREDWGPGLRDIAMQLVSIGAPFHMVKVFGSPPHSDLLPSISWLSYRPKDYEPTMCDYMQYRTMRNTILRQDARCAAAALRAGGIVWRLAMEVLNPAQVLDVDFESGCVQSHDNFWEPKLTDAEENRICGIYEVYTGSGNQTAQKSWWPKPNIWVGSGKDVGYWSAGCEEWYQRRLMLIESGMPNQQESSLTRTTNAKLRNATEWRDSLSFQIKKTKVILRSHKAAADQTIAHQYLP</sequence>
<comment type="caution">
    <text evidence="1">The sequence shown here is derived from an EMBL/GenBank/DDBJ whole genome shotgun (WGS) entry which is preliminary data.</text>
</comment>
<gene>
    <name evidence="1" type="ORF">Clacol_008914</name>
</gene>
<keyword evidence="2" id="KW-1185">Reference proteome</keyword>
<organism evidence="1 2">
    <name type="scientific">Clathrus columnatus</name>
    <dbReference type="NCBI Taxonomy" id="1419009"/>
    <lineage>
        <taxon>Eukaryota</taxon>
        <taxon>Fungi</taxon>
        <taxon>Dikarya</taxon>
        <taxon>Basidiomycota</taxon>
        <taxon>Agaricomycotina</taxon>
        <taxon>Agaricomycetes</taxon>
        <taxon>Phallomycetidae</taxon>
        <taxon>Phallales</taxon>
        <taxon>Clathraceae</taxon>
        <taxon>Clathrus</taxon>
    </lineage>
</organism>
<dbReference type="EMBL" id="BPWL01000010">
    <property type="protein sequence ID" value="GJJ14648.1"/>
    <property type="molecule type" value="Genomic_DNA"/>
</dbReference>
<evidence type="ECO:0000313" key="2">
    <source>
        <dbReference type="Proteomes" id="UP001050691"/>
    </source>
</evidence>
<dbReference type="Proteomes" id="UP001050691">
    <property type="component" value="Unassembled WGS sequence"/>
</dbReference>
<evidence type="ECO:0000313" key="1">
    <source>
        <dbReference type="EMBL" id="GJJ14648.1"/>
    </source>
</evidence>
<dbReference type="AlphaFoldDB" id="A0AAV5ANK5"/>
<name>A0AAV5ANK5_9AGAM</name>
<protein>
    <submittedName>
        <fullName evidence="1">Uncharacterized protein</fullName>
    </submittedName>
</protein>
<proteinExistence type="predicted"/>
<reference evidence="1" key="1">
    <citation type="submission" date="2021-10" db="EMBL/GenBank/DDBJ databases">
        <title>De novo Genome Assembly of Clathrus columnatus (Basidiomycota, Fungi) Using Illumina and Nanopore Sequence Data.</title>
        <authorList>
            <person name="Ogiso-Tanaka E."/>
            <person name="Itagaki H."/>
            <person name="Hosoya T."/>
            <person name="Hosaka K."/>
        </authorList>
    </citation>
    <scope>NUCLEOTIDE SEQUENCE</scope>
    <source>
        <strain evidence="1">MO-923</strain>
    </source>
</reference>
<accession>A0AAV5ANK5</accession>